<feature type="compositionally biased region" description="Polar residues" evidence="1">
    <location>
        <begin position="209"/>
        <end position="220"/>
    </location>
</feature>
<comment type="caution">
    <text evidence="2">The sequence shown here is derived from an EMBL/GenBank/DDBJ whole genome shotgun (WGS) entry which is preliminary data.</text>
</comment>
<accession>A0A835HE75</accession>
<dbReference type="Proteomes" id="UP000631114">
    <property type="component" value="Unassembled WGS sequence"/>
</dbReference>
<evidence type="ECO:0000256" key="1">
    <source>
        <dbReference type="SAM" id="MobiDB-lite"/>
    </source>
</evidence>
<feature type="region of interest" description="Disordered" evidence="1">
    <location>
        <begin position="183"/>
        <end position="243"/>
    </location>
</feature>
<gene>
    <name evidence="2" type="ORF">IFM89_031970</name>
</gene>
<dbReference type="AlphaFoldDB" id="A0A835HE75"/>
<organism evidence="2 3">
    <name type="scientific">Coptis chinensis</name>
    <dbReference type="NCBI Taxonomy" id="261450"/>
    <lineage>
        <taxon>Eukaryota</taxon>
        <taxon>Viridiplantae</taxon>
        <taxon>Streptophyta</taxon>
        <taxon>Embryophyta</taxon>
        <taxon>Tracheophyta</taxon>
        <taxon>Spermatophyta</taxon>
        <taxon>Magnoliopsida</taxon>
        <taxon>Ranunculales</taxon>
        <taxon>Ranunculaceae</taxon>
        <taxon>Coptidoideae</taxon>
        <taxon>Coptis</taxon>
    </lineage>
</organism>
<feature type="compositionally biased region" description="Basic residues" evidence="1">
    <location>
        <begin position="221"/>
        <end position="243"/>
    </location>
</feature>
<proteinExistence type="predicted"/>
<reference evidence="2 3" key="1">
    <citation type="submission" date="2020-10" db="EMBL/GenBank/DDBJ databases">
        <title>The Coptis chinensis genome and diversification of protoberbering-type alkaloids.</title>
        <authorList>
            <person name="Wang B."/>
            <person name="Shu S."/>
            <person name="Song C."/>
            <person name="Liu Y."/>
        </authorList>
    </citation>
    <scope>NUCLEOTIDE SEQUENCE [LARGE SCALE GENOMIC DNA]</scope>
    <source>
        <strain evidence="2">HL-2020</strain>
        <tissue evidence="2">Leaf</tissue>
    </source>
</reference>
<protein>
    <submittedName>
        <fullName evidence="2">Uncharacterized protein</fullName>
    </submittedName>
</protein>
<keyword evidence="3" id="KW-1185">Reference proteome</keyword>
<feature type="compositionally biased region" description="Low complexity" evidence="1">
    <location>
        <begin position="184"/>
        <end position="201"/>
    </location>
</feature>
<feature type="region of interest" description="Disordered" evidence="1">
    <location>
        <begin position="109"/>
        <end position="132"/>
    </location>
</feature>
<evidence type="ECO:0000313" key="3">
    <source>
        <dbReference type="Proteomes" id="UP000631114"/>
    </source>
</evidence>
<dbReference type="EMBL" id="JADFTS010000007">
    <property type="protein sequence ID" value="KAF9598850.1"/>
    <property type="molecule type" value="Genomic_DNA"/>
</dbReference>
<name>A0A835HE75_9MAGN</name>
<sequence>MWRRTDLHLQGFQTAEGSGSETVISVAEGSGARRVVVAVTERATRTKTGIPTRNHVMVPNVTPMRATSDSQVAQTLTTRSQRRVQGVTWTQAQGAHTWFLSLRQEAITEQQQGEQSAAPSNPRFQNSGNTNAMEDRARVRQCLEDRNQFAALGDSNEELEDDLFSDHQIDEMLRTNTMQTRATSVVDAEATSSESSAQQRSTKSKTRAQSRATEEVTSSVTKKRGKDKNRSKGKKKKSPNTWK</sequence>
<evidence type="ECO:0000313" key="2">
    <source>
        <dbReference type="EMBL" id="KAF9598850.1"/>
    </source>
</evidence>